<dbReference type="EMBL" id="JANPWB010000008">
    <property type="protein sequence ID" value="KAJ1167409.1"/>
    <property type="molecule type" value="Genomic_DNA"/>
</dbReference>
<accession>A0AAV7STV5</accession>
<sequence length="70" mass="8129">MSRLPQSFCNVKTLLSRTCADFPLTGRGQTLLSRTCADCLRPWRTRRVLIFVWASCKRSRNSPETEKMSY</sequence>
<gene>
    <name evidence="1" type="ORF">NDU88_007801</name>
</gene>
<protein>
    <submittedName>
        <fullName evidence="1">Uncharacterized protein</fullName>
    </submittedName>
</protein>
<evidence type="ECO:0000313" key="1">
    <source>
        <dbReference type="EMBL" id="KAJ1167409.1"/>
    </source>
</evidence>
<name>A0AAV7STV5_PLEWA</name>
<reference evidence="1" key="1">
    <citation type="journal article" date="2022" name="bioRxiv">
        <title>Sequencing and chromosome-scale assembly of the giantPleurodeles waltlgenome.</title>
        <authorList>
            <person name="Brown T."/>
            <person name="Elewa A."/>
            <person name="Iarovenko S."/>
            <person name="Subramanian E."/>
            <person name="Araus A.J."/>
            <person name="Petzold A."/>
            <person name="Susuki M."/>
            <person name="Suzuki K.-i.T."/>
            <person name="Hayashi T."/>
            <person name="Toyoda A."/>
            <person name="Oliveira C."/>
            <person name="Osipova E."/>
            <person name="Leigh N.D."/>
            <person name="Simon A."/>
            <person name="Yun M.H."/>
        </authorList>
    </citation>
    <scope>NUCLEOTIDE SEQUENCE</scope>
    <source>
        <strain evidence="1">20211129_DDA</strain>
        <tissue evidence="1">Liver</tissue>
    </source>
</reference>
<comment type="caution">
    <text evidence="1">The sequence shown here is derived from an EMBL/GenBank/DDBJ whole genome shotgun (WGS) entry which is preliminary data.</text>
</comment>
<evidence type="ECO:0000313" key="2">
    <source>
        <dbReference type="Proteomes" id="UP001066276"/>
    </source>
</evidence>
<dbReference type="Proteomes" id="UP001066276">
    <property type="component" value="Chromosome 4_2"/>
</dbReference>
<organism evidence="1 2">
    <name type="scientific">Pleurodeles waltl</name>
    <name type="common">Iberian ribbed newt</name>
    <dbReference type="NCBI Taxonomy" id="8319"/>
    <lineage>
        <taxon>Eukaryota</taxon>
        <taxon>Metazoa</taxon>
        <taxon>Chordata</taxon>
        <taxon>Craniata</taxon>
        <taxon>Vertebrata</taxon>
        <taxon>Euteleostomi</taxon>
        <taxon>Amphibia</taxon>
        <taxon>Batrachia</taxon>
        <taxon>Caudata</taxon>
        <taxon>Salamandroidea</taxon>
        <taxon>Salamandridae</taxon>
        <taxon>Pleurodelinae</taxon>
        <taxon>Pleurodeles</taxon>
    </lineage>
</organism>
<dbReference type="AlphaFoldDB" id="A0AAV7STV5"/>
<keyword evidence="2" id="KW-1185">Reference proteome</keyword>
<proteinExistence type="predicted"/>